<reference evidence="2" key="2">
    <citation type="submission" date="2025-08" db="UniProtKB">
        <authorList>
            <consortium name="Ensembl"/>
        </authorList>
    </citation>
    <scope>IDENTIFICATION</scope>
</reference>
<dbReference type="eggNOG" id="ENOG502QRM3">
    <property type="taxonomic scope" value="Eukaryota"/>
</dbReference>
<reference evidence="2" key="3">
    <citation type="submission" date="2025-09" db="UniProtKB">
        <authorList>
            <consortium name="Ensembl"/>
        </authorList>
    </citation>
    <scope>IDENTIFICATION</scope>
</reference>
<dbReference type="Bgee" id="ENSLACG00000022206">
    <property type="expression patterns" value="Expressed in post-anal tail muscle and 5 other cell types or tissues"/>
</dbReference>
<evidence type="ECO:0000313" key="3">
    <source>
        <dbReference type="Proteomes" id="UP000008672"/>
    </source>
</evidence>
<dbReference type="EMBL" id="AFYH01218245">
    <property type="status" value="NOT_ANNOTATED_CDS"/>
    <property type="molecule type" value="Genomic_DNA"/>
</dbReference>
<name>M3XK86_LATCH</name>
<dbReference type="InterPro" id="IPR039669">
    <property type="entry name" value="TANK"/>
</dbReference>
<dbReference type="GeneTree" id="ENSGT00390000008712"/>
<keyword evidence="1" id="KW-0175">Coiled coil</keyword>
<sequence>MDKHMGEQLNKAYEAYRQACMERDEAQKELQQKTEFYEQKLHELREQYTAQTAFIARLLQVLLTFLGNSSGS</sequence>
<dbReference type="Ensembl" id="ENSLACT00000025900.1">
    <property type="protein sequence ID" value="ENSLACP00000023142.1"/>
    <property type="gene ID" value="ENSLACG00000022206.1"/>
</dbReference>
<dbReference type="Proteomes" id="UP000008672">
    <property type="component" value="Unassembled WGS sequence"/>
</dbReference>
<evidence type="ECO:0000256" key="1">
    <source>
        <dbReference type="SAM" id="Coils"/>
    </source>
</evidence>
<dbReference type="PANTHER" id="PTHR15249">
    <property type="entry name" value="TRAF FAMILY MEMBER-ASSOCIATED NF-KAPPA-B ACTIVATOR"/>
    <property type="match status" value="1"/>
</dbReference>
<organism evidence="2 3">
    <name type="scientific">Latimeria chalumnae</name>
    <name type="common">Coelacanth</name>
    <dbReference type="NCBI Taxonomy" id="7897"/>
    <lineage>
        <taxon>Eukaryota</taxon>
        <taxon>Metazoa</taxon>
        <taxon>Chordata</taxon>
        <taxon>Craniata</taxon>
        <taxon>Vertebrata</taxon>
        <taxon>Euteleostomi</taxon>
        <taxon>Coelacanthiformes</taxon>
        <taxon>Coelacanthidae</taxon>
        <taxon>Latimeria</taxon>
    </lineage>
</organism>
<protein>
    <submittedName>
        <fullName evidence="2">Uncharacterized protein</fullName>
    </submittedName>
</protein>
<evidence type="ECO:0000313" key="2">
    <source>
        <dbReference type="Ensembl" id="ENSLACP00000023142.1"/>
    </source>
</evidence>
<dbReference type="OMA" id="ACMERDE"/>
<reference evidence="3" key="1">
    <citation type="submission" date="2011-08" db="EMBL/GenBank/DDBJ databases">
        <title>The draft genome of Latimeria chalumnae.</title>
        <authorList>
            <person name="Di Palma F."/>
            <person name="Alfoldi J."/>
            <person name="Johnson J."/>
            <person name="Berlin A."/>
            <person name="Gnerre S."/>
            <person name="Jaffe D."/>
            <person name="MacCallum I."/>
            <person name="Young S."/>
            <person name="Walker B.J."/>
            <person name="Lander E."/>
            <person name="Lindblad-Toh K."/>
        </authorList>
    </citation>
    <scope>NUCLEOTIDE SEQUENCE [LARGE SCALE GENOMIC DNA]</scope>
    <source>
        <strain evidence="3">Wild caught</strain>
    </source>
</reference>
<dbReference type="HOGENOM" id="CLU_2782598_0_0_1"/>
<keyword evidence="3" id="KW-1185">Reference proteome</keyword>
<dbReference type="InParanoid" id="M3XK86"/>
<dbReference type="PANTHER" id="PTHR15249:SF0">
    <property type="entry name" value="TRAF FAMILY MEMBER-ASSOCIATED NF-KAPPA-B ACTIVATOR"/>
    <property type="match status" value="1"/>
</dbReference>
<dbReference type="GO" id="GO:0043124">
    <property type="term" value="P:negative regulation of canonical NF-kappaB signal transduction"/>
    <property type="evidence" value="ECO:0007669"/>
    <property type="project" value="InterPro"/>
</dbReference>
<proteinExistence type="predicted"/>
<dbReference type="STRING" id="7897.ENSLACP00000023142"/>
<accession>M3XK86</accession>
<feature type="coiled-coil region" evidence="1">
    <location>
        <begin position="9"/>
        <end position="47"/>
    </location>
</feature>
<dbReference type="AlphaFoldDB" id="M3XK86"/>